<dbReference type="PANTHER" id="PTHR42862">
    <property type="entry name" value="DELTA-1-PYRROLINE-5-CARBOXYLATE DEHYDROGENASE 1, ISOFORM A-RELATED"/>
    <property type="match status" value="1"/>
</dbReference>
<dbReference type="Gene3D" id="3.40.309.10">
    <property type="entry name" value="Aldehyde Dehydrogenase, Chain A, domain 2"/>
    <property type="match status" value="1"/>
</dbReference>
<dbReference type="EMBL" id="LFYT02000006">
    <property type="protein sequence ID" value="PVE43366.1"/>
    <property type="molecule type" value="Genomic_DNA"/>
</dbReference>
<dbReference type="OrthoDB" id="9770537at2"/>
<reference evidence="4" key="1">
    <citation type="submission" date="2017-04" db="EMBL/GenBank/DDBJ databases">
        <title>Unexpected and diverse lifestyles within the genus Limnohabitans.</title>
        <authorList>
            <person name="Kasalicky V."/>
            <person name="Mehrshad M."/>
            <person name="Andrei S.-A."/>
            <person name="Salcher M."/>
            <person name="Kratochvilova H."/>
            <person name="Simek K."/>
            <person name="Ghai R."/>
        </authorList>
    </citation>
    <scope>NUCLEOTIDE SEQUENCE [LARGE SCALE GENOMIC DNA]</scope>
    <source>
        <strain evidence="4">II-D5</strain>
    </source>
</reference>
<name>A0A2T7UF91_9BURK</name>
<dbReference type="RefSeq" id="WP_083451077.1">
    <property type="nucleotide sequence ID" value="NZ_LFYT02000006.1"/>
</dbReference>
<organism evidence="4 5">
    <name type="scientific">Limnohabitans planktonicus II-D5</name>
    <dbReference type="NCBI Taxonomy" id="1293045"/>
    <lineage>
        <taxon>Bacteria</taxon>
        <taxon>Pseudomonadati</taxon>
        <taxon>Pseudomonadota</taxon>
        <taxon>Betaproteobacteria</taxon>
        <taxon>Burkholderiales</taxon>
        <taxon>Comamonadaceae</taxon>
        <taxon>Limnohabitans</taxon>
    </lineage>
</organism>
<evidence type="ECO:0000313" key="4">
    <source>
        <dbReference type="EMBL" id="PVE43366.1"/>
    </source>
</evidence>
<dbReference type="InterPro" id="IPR016161">
    <property type="entry name" value="Ald_DH/histidinol_DH"/>
</dbReference>
<dbReference type="STRING" id="1293045.H663_05560"/>
<dbReference type="GO" id="GO:0009898">
    <property type="term" value="C:cytoplasmic side of plasma membrane"/>
    <property type="evidence" value="ECO:0007669"/>
    <property type="project" value="TreeGrafter"/>
</dbReference>
<accession>A0A2T7UF91</accession>
<dbReference type="PANTHER" id="PTHR42862:SF1">
    <property type="entry name" value="DELTA-1-PYRROLINE-5-CARBOXYLATE DEHYDROGENASE 2, ISOFORM A-RELATED"/>
    <property type="match status" value="1"/>
</dbReference>
<dbReference type="InterPro" id="IPR050485">
    <property type="entry name" value="Proline_metab_enzyme"/>
</dbReference>
<dbReference type="InterPro" id="IPR016162">
    <property type="entry name" value="Ald_DH_N"/>
</dbReference>
<keyword evidence="1" id="KW-0560">Oxidoreductase</keyword>
<feature type="domain" description="Aldehyde dehydrogenase" evidence="3">
    <location>
        <begin position="70"/>
        <end position="494"/>
    </location>
</feature>
<dbReference type="InterPro" id="IPR016163">
    <property type="entry name" value="Ald_DH_C"/>
</dbReference>
<dbReference type="Proteomes" id="UP000037507">
    <property type="component" value="Unassembled WGS sequence"/>
</dbReference>
<keyword evidence="5" id="KW-1185">Reference proteome</keyword>
<dbReference type="InterPro" id="IPR011975">
    <property type="entry name" value="PaaN_2"/>
</dbReference>
<evidence type="ECO:0000256" key="2">
    <source>
        <dbReference type="ARBA" id="ARBA00023027"/>
    </source>
</evidence>
<dbReference type="Pfam" id="PF00171">
    <property type="entry name" value="Aldedh"/>
    <property type="match status" value="1"/>
</dbReference>
<gene>
    <name evidence="4" type="ORF">H663_007340</name>
</gene>
<comment type="caution">
    <text evidence="4">The sequence shown here is derived from an EMBL/GenBank/DDBJ whole genome shotgun (WGS) entry which is preliminary data.</text>
</comment>
<dbReference type="SUPFAM" id="SSF53720">
    <property type="entry name" value="ALDH-like"/>
    <property type="match status" value="1"/>
</dbReference>
<dbReference type="NCBIfam" id="TIGR02288">
    <property type="entry name" value="PaaN_2"/>
    <property type="match status" value="1"/>
</dbReference>
<evidence type="ECO:0000256" key="1">
    <source>
        <dbReference type="ARBA" id="ARBA00023002"/>
    </source>
</evidence>
<evidence type="ECO:0000313" key="5">
    <source>
        <dbReference type="Proteomes" id="UP000037507"/>
    </source>
</evidence>
<dbReference type="InterPro" id="IPR015590">
    <property type="entry name" value="Aldehyde_DH_dom"/>
</dbReference>
<dbReference type="GO" id="GO:0010133">
    <property type="term" value="P:L-proline catabolic process to L-glutamate"/>
    <property type="evidence" value="ECO:0007669"/>
    <property type="project" value="TreeGrafter"/>
</dbReference>
<dbReference type="Gene3D" id="3.40.605.10">
    <property type="entry name" value="Aldehyde Dehydrogenase, Chain A, domain 1"/>
    <property type="match status" value="1"/>
</dbReference>
<proteinExistence type="predicted"/>
<dbReference type="GO" id="GO:0003842">
    <property type="term" value="F:L-glutamate gamma-semialdehyde dehydrogenase activity"/>
    <property type="evidence" value="ECO:0007669"/>
    <property type="project" value="TreeGrafter"/>
</dbReference>
<keyword evidence="2" id="KW-0520">NAD</keyword>
<dbReference type="AlphaFoldDB" id="A0A2T7UF91"/>
<protein>
    <submittedName>
        <fullName evidence="4">Phenylacetic acid degradation protein PaaN</fullName>
    </submittedName>
</protein>
<evidence type="ECO:0000259" key="3">
    <source>
        <dbReference type="Pfam" id="PF00171"/>
    </source>
</evidence>
<sequence length="566" mass="61696">MTLFEKHQARFEQAQQACATRHCWSPYPEMPDKYPEAAHAKSAGLAAFEQHLKNGRFELDQPGITNWIGEEISPYTQQALGVVYPQSDINTLFDAAEKAMDSWAQAPYTQRIGVLMEVLEVLYRDHLFEVLHAVMHTAGQSYNMAYAGSGVNALDRSIEALVYSEQAMRSVAPSAHWSRRFGSSEIHLQKTYRLVPRGTAVCFSCASFPTWNAWPSMMASLATGNPVILKPHPATVLPMAITVKAFRQVLQAAGFDPNLVTLAIDTTSEPIGKVLIKHPKTAIVDFTGSVRFGQWVEQNAHPALAFTETAGCNTVVLESAQDLDAALRNLATTMCLFSAQMCTSPQNIYIPQSGVNTPTGTVPFHEVAQRLATAVQALTSDPKKASMILATIQSPQTLALLQELQAQGQQRGQVLLSPQPYTHPEFPDARTSTPLMLQVSTRERDLYAEERFGPISFVIACEDAQDALKQATQDARSQGGLTAFLYSTREDFIAQAEAAYARAGAQLTINLVGAMPLNFAAAYSDYHVTGLNPAGNATLTNLAFVAGRFGIVQSRRPVTPESGSTP</sequence>